<sequence length="254" mass="28485">MANRLEISDEEWNAIYPILAAHKRVRVTSEAACRAFLAAVLWVLRSGAQWRLLPAKHGKWNSVFKRFSRWCRHGVWQALHAGCSHRPDLQSILIDSTVIRAHPCAAGAAESSAEAEALGRSRGGFGTKIHAITDALGNPLDFVLTGGQASDIGQAETLLGLTPEGAEALIGDKGYDSDALVQTIEARGMEAVIPPRSNRTELRKVDWFVYKERHLIECFFNKIKHYRRIFSRYEKTARNYIGMLQFVSALIWLR</sequence>
<dbReference type="OrthoDB" id="5563770at2"/>
<dbReference type="EMBL" id="AP017928">
    <property type="protein sequence ID" value="BBA32849.1"/>
    <property type="molecule type" value="Genomic_DNA"/>
</dbReference>
<feature type="domain" description="Insertion element IS402-like" evidence="2">
    <location>
        <begin position="7"/>
        <end position="80"/>
    </location>
</feature>
<dbReference type="GO" id="GO:0003677">
    <property type="term" value="F:DNA binding"/>
    <property type="evidence" value="ECO:0007669"/>
    <property type="project" value="InterPro"/>
</dbReference>
<dbReference type="PANTHER" id="PTHR30007:SF1">
    <property type="entry name" value="BLR1914 PROTEIN"/>
    <property type="match status" value="1"/>
</dbReference>
<evidence type="ECO:0000259" key="2">
    <source>
        <dbReference type="Pfam" id="PF13340"/>
    </source>
</evidence>
<dbReference type="PANTHER" id="PTHR30007">
    <property type="entry name" value="PHP DOMAIN PROTEIN"/>
    <property type="match status" value="1"/>
</dbReference>
<name>A0A250KSU4_9GAMM</name>
<dbReference type="GO" id="GO:0006313">
    <property type="term" value="P:DNA transposition"/>
    <property type="evidence" value="ECO:0007669"/>
    <property type="project" value="InterPro"/>
</dbReference>
<dbReference type="RefSeq" id="WP_119628564.1">
    <property type="nucleotide sequence ID" value="NZ_AP017928.1"/>
</dbReference>
<dbReference type="AlphaFoldDB" id="A0A250KSU4"/>
<evidence type="ECO:0000259" key="1">
    <source>
        <dbReference type="Pfam" id="PF01609"/>
    </source>
</evidence>
<accession>A0A250KSU4</accession>
<keyword evidence="4" id="KW-1185">Reference proteome</keyword>
<dbReference type="InterPro" id="IPR025161">
    <property type="entry name" value="IS402-like_dom"/>
</dbReference>
<dbReference type="InterPro" id="IPR002559">
    <property type="entry name" value="Transposase_11"/>
</dbReference>
<dbReference type="GO" id="GO:0004803">
    <property type="term" value="F:transposase activity"/>
    <property type="evidence" value="ECO:0007669"/>
    <property type="project" value="InterPro"/>
</dbReference>
<evidence type="ECO:0000313" key="4">
    <source>
        <dbReference type="Proteomes" id="UP000266313"/>
    </source>
</evidence>
<proteinExistence type="predicted"/>
<evidence type="ECO:0000313" key="3">
    <source>
        <dbReference type="EMBL" id="BBA32849.1"/>
    </source>
</evidence>
<reference evidence="3 4" key="1">
    <citation type="submission" date="2016-12" db="EMBL/GenBank/DDBJ databases">
        <title>Genome sequencing of Methylocaldum marinum.</title>
        <authorList>
            <person name="Takeuchi M."/>
            <person name="Kamagata Y."/>
            <person name="Hiraoka S."/>
            <person name="Oshima K."/>
            <person name="Hattori M."/>
            <person name="Iwasaki W."/>
        </authorList>
    </citation>
    <scope>NUCLEOTIDE SEQUENCE [LARGE SCALE GENOMIC DNA]</scope>
    <source>
        <strain evidence="3 4">S8</strain>
    </source>
</reference>
<organism evidence="3 4">
    <name type="scientific">Methylocaldum marinum</name>
    <dbReference type="NCBI Taxonomy" id="1432792"/>
    <lineage>
        <taxon>Bacteria</taxon>
        <taxon>Pseudomonadati</taxon>
        <taxon>Pseudomonadota</taxon>
        <taxon>Gammaproteobacteria</taxon>
        <taxon>Methylococcales</taxon>
        <taxon>Methylococcaceae</taxon>
        <taxon>Methylocaldum</taxon>
    </lineage>
</organism>
<dbReference type="Pfam" id="PF13340">
    <property type="entry name" value="DUF4096"/>
    <property type="match status" value="1"/>
</dbReference>
<dbReference type="NCBIfam" id="NF033580">
    <property type="entry name" value="transpos_IS5_3"/>
    <property type="match status" value="1"/>
</dbReference>
<dbReference type="Proteomes" id="UP000266313">
    <property type="component" value="Chromosome"/>
</dbReference>
<dbReference type="Pfam" id="PF01609">
    <property type="entry name" value="DDE_Tnp_1"/>
    <property type="match status" value="1"/>
</dbReference>
<protein>
    <submittedName>
        <fullName evidence="3">Transposase</fullName>
    </submittedName>
</protein>
<gene>
    <name evidence="3" type="ORF">sS8_0884</name>
</gene>
<feature type="domain" description="Transposase IS4-like" evidence="1">
    <location>
        <begin position="91"/>
        <end position="244"/>
    </location>
</feature>
<dbReference type="KEGG" id="mmai:sS8_0884"/>